<name>A0ABY6LSW0_9ARAC</name>
<dbReference type="Pfam" id="PF00665">
    <property type="entry name" value="rve"/>
    <property type="match status" value="1"/>
</dbReference>
<feature type="compositionally biased region" description="Polar residues" evidence="1">
    <location>
        <begin position="275"/>
        <end position="286"/>
    </location>
</feature>
<dbReference type="Proteomes" id="UP001235939">
    <property type="component" value="Chromosome X"/>
</dbReference>
<evidence type="ECO:0000259" key="2">
    <source>
        <dbReference type="PROSITE" id="PS50994"/>
    </source>
</evidence>
<dbReference type="Gene3D" id="3.30.420.10">
    <property type="entry name" value="Ribonuclease H-like superfamily/Ribonuclease H"/>
    <property type="match status" value="2"/>
</dbReference>
<protein>
    <recommendedName>
        <fullName evidence="2">Integrase catalytic domain-containing protein</fullName>
    </recommendedName>
</protein>
<dbReference type="PANTHER" id="PTHR37984">
    <property type="entry name" value="PROTEIN CBG26694"/>
    <property type="match status" value="1"/>
</dbReference>
<keyword evidence="4" id="KW-1185">Reference proteome</keyword>
<dbReference type="InterPro" id="IPR050951">
    <property type="entry name" value="Retrovirus_Pol_polyprotein"/>
</dbReference>
<accession>A0ABY6LSW0</accession>
<dbReference type="InterPro" id="IPR012337">
    <property type="entry name" value="RNaseH-like_sf"/>
</dbReference>
<organism evidence="3 4">
    <name type="scientific">Cordylochernes scorpioides</name>
    <dbReference type="NCBI Taxonomy" id="51811"/>
    <lineage>
        <taxon>Eukaryota</taxon>
        <taxon>Metazoa</taxon>
        <taxon>Ecdysozoa</taxon>
        <taxon>Arthropoda</taxon>
        <taxon>Chelicerata</taxon>
        <taxon>Arachnida</taxon>
        <taxon>Pseudoscorpiones</taxon>
        <taxon>Cheliferoidea</taxon>
        <taxon>Chernetidae</taxon>
        <taxon>Cordylochernes</taxon>
    </lineage>
</organism>
<evidence type="ECO:0000313" key="4">
    <source>
        <dbReference type="Proteomes" id="UP001235939"/>
    </source>
</evidence>
<sequence>MTNDIRTHVRACSICQLVKPPEGPIYGELRQLPPAVLPYELVSLDTISGFAKYGNSQTFLHVVVDHATRYAWAFPSRSTSILTYTQVIKKVMQFGSPKRLLTDRAPAFTSPKFRRFLIRHNIGQLLTTSNNPQANGLSERLNATITGKLKLLRLQQPKTAWTKLLPQVLQSYNNTPHSVTGFPPSYLLLGSFPLQLSEHVQNYPKIDDARELAYQRTHKRHLREKARFDQTHRASDFEFISKCANVRSNVWTDSRGIRSILYGDLSSWIRHESTTTRQTPNSSRSSGWKPVVQRQRKRSRSHLLDNAPAHKSVLAMGKLWDLWYDFLDHPPYFPDLVPSDFKLFSHLKKFVSGKRFASDEEFE</sequence>
<reference evidence="3 4" key="1">
    <citation type="submission" date="2022-03" db="EMBL/GenBank/DDBJ databases">
        <title>A chromosomal length assembly of Cordylochernes scorpioides.</title>
        <authorList>
            <person name="Zeh D."/>
            <person name="Zeh J."/>
        </authorList>
    </citation>
    <scope>NUCLEOTIDE SEQUENCE [LARGE SCALE GENOMIC DNA]</scope>
    <source>
        <strain evidence="3">IN4F17</strain>
        <tissue evidence="3">Whole Body</tissue>
    </source>
</reference>
<dbReference type="InterPro" id="IPR036397">
    <property type="entry name" value="RNaseH_sf"/>
</dbReference>
<dbReference type="InterPro" id="IPR001584">
    <property type="entry name" value="Integrase_cat-core"/>
</dbReference>
<feature type="region of interest" description="Disordered" evidence="1">
    <location>
        <begin position="273"/>
        <end position="301"/>
    </location>
</feature>
<gene>
    <name evidence="3" type="ORF">LAZ67_X000633</name>
</gene>
<evidence type="ECO:0000313" key="3">
    <source>
        <dbReference type="EMBL" id="UYV83934.1"/>
    </source>
</evidence>
<evidence type="ECO:0000256" key="1">
    <source>
        <dbReference type="SAM" id="MobiDB-lite"/>
    </source>
</evidence>
<feature type="domain" description="Integrase catalytic" evidence="2">
    <location>
        <begin position="34"/>
        <end position="192"/>
    </location>
</feature>
<dbReference type="SUPFAM" id="SSF53098">
    <property type="entry name" value="Ribonuclease H-like"/>
    <property type="match status" value="1"/>
</dbReference>
<dbReference type="EMBL" id="CP092886">
    <property type="protein sequence ID" value="UYV83934.1"/>
    <property type="molecule type" value="Genomic_DNA"/>
</dbReference>
<dbReference type="PROSITE" id="PS50994">
    <property type="entry name" value="INTEGRASE"/>
    <property type="match status" value="1"/>
</dbReference>
<dbReference type="PANTHER" id="PTHR37984:SF5">
    <property type="entry name" value="PROTEIN NYNRIN-LIKE"/>
    <property type="match status" value="1"/>
</dbReference>
<proteinExistence type="predicted"/>